<sequence length="90" mass="10551">MNIHCFFSSARFQNLTFYTFKCHLASILSTLSLGNRVMETILHNYNEIEKIGSDKKCLIWKNPLKMMVKETNTSKNNLTLLKYENTPLYI</sequence>
<accession>A0A6A4PNT2</accession>
<name>A0A6A4PNT2_LUPAL</name>
<keyword evidence="2" id="KW-1185">Reference proteome</keyword>
<evidence type="ECO:0000313" key="2">
    <source>
        <dbReference type="Proteomes" id="UP000447434"/>
    </source>
</evidence>
<dbReference type="Proteomes" id="UP000447434">
    <property type="component" value="Chromosome 12"/>
</dbReference>
<gene>
    <name evidence="1" type="ORF">Lalb_Chr12g0208691</name>
</gene>
<comment type="caution">
    <text evidence="1">The sequence shown here is derived from an EMBL/GenBank/DDBJ whole genome shotgun (WGS) entry which is preliminary data.</text>
</comment>
<protein>
    <submittedName>
        <fullName evidence="1">Uncharacterized protein</fullName>
    </submittedName>
</protein>
<evidence type="ECO:0000313" key="1">
    <source>
        <dbReference type="EMBL" id="KAE9603265.1"/>
    </source>
</evidence>
<proteinExistence type="predicted"/>
<reference evidence="2" key="1">
    <citation type="journal article" date="2020" name="Nat. Commun.">
        <title>Genome sequence of the cluster root forming white lupin.</title>
        <authorList>
            <person name="Hufnagel B."/>
            <person name="Marques A."/>
            <person name="Soriano A."/>
            <person name="Marques L."/>
            <person name="Divol F."/>
            <person name="Doumas P."/>
            <person name="Sallet E."/>
            <person name="Mancinotti D."/>
            <person name="Carrere S."/>
            <person name="Marande W."/>
            <person name="Arribat S."/>
            <person name="Keller J."/>
            <person name="Huneau C."/>
            <person name="Blein T."/>
            <person name="Aime D."/>
            <person name="Laguerre M."/>
            <person name="Taylor J."/>
            <person name="Schubert V."/>
            <person name="Nelson M."/>
            <person name="Geu-Flores F."/>
            <person name="Crespi M."/>
            <person name="Gallardo-Guerrero K."/>
            <person name="Delaux P.-M."/>
            <person name="Salse J."/>
            <person name="Berges H."/>
            <person name="Guyot R."/>
            <person name="Gouzy J."/>
            <person name="Peret B."/>
        </authorList>
    </citation>
    <scope>NUCLEOTIDE SEQUENCE [LARGE SCALE GENOMIC DNA]</scope>
    <source>
        <strain evidence="2">cv. Amiga</strain>
    </source>
</reference>
<organism evidence="1 2">
    <name type="scientific">Lupinus albus</name>
    <name type="common">White lupine</name>
    <name type="synonym">Lupinus termis</name>
    <dbReference type="NCBI Taxonomy" id="3870"/>
    <lineage>
        <taxon>Eukaryota</taxon>
        <taxon>Viridiplantae</taxon>
        <taxon>Streptophyta</taxon>
        <taxon>Embryophyta</taxon>
        <taxon>Tracheophyta</taxon>
        <taxon>Spermatophyta</taxon>
        <taxon>Magnoliopsida</taxon>
        <taxon>eudicotyledons</taxon>
        <taxon>Gunneridae</taxon>
        <taxon>Pentapetalae</taxon>
        <taxon>rosids</taxon>
        <taxon>fabids</taxon>
        <taxon>Fabales</taxon>
        <taxon>Fabaceae</taxon>
        <taxon>Papilionoideae</taxon>
        <taxon>50 kb inversion clade</taxon>
        <taxon>genistoids sensu lato</taxon>
        <taxon>core genistoids</taxon>
        <taxon>Genisteae</taxon>
        <taxon>Lupinus</taxon>
    </lineage>
</organism>
<dbReference type="EMBL" id="WOCE01000012">
    <property type="protein sequence ID" value="KAE9603265.1"/>
    <property type="molecule type" value="Genomic_DNA"/>
</dbReference>
<dbReference type="AlphaFoldDB" id="A0A6A4PNT2"/>